<reference evidence="1 2" key="1">
    <citation type="journal article" date="2014" name="Genome Announc.">
        <title>Whole-Genome Sequence of Streptococcus suis Serotype 4 Reference Strain 6407.</title>
        <authorList>
            <person name="Wang K."/>
            <person name="Chen J."/>
            <person name="Yao H."/>
            <person name="Lu C."/>
        </authorList>
    </citation>
    <scope>NUCLEOTIDE SEQUENCE [LARGE SCALE GENOMIC DNA]</scope>
    <source>
        <strain evidence="1">6407</strain>
    </source>
</reference>
<dbReference type="AlphaFoldDB" id="A0A075SGS0"/>
<evidence type="ECO:0000313" key="2">
    <source>
        <dbReference type="Proteomes" id="UP000028185"/>
    </source>
</evidence>
<dbReference type="EMBL" id="CP008921">
    <property type="protein sequence ID" value="AIG44517.1"/>
    <property type="molecule type" value="Genomic_DNA"/>
</dbReference>
<protein>
    <submittedName>
        <fullName evidence="1">Uncharacterized protein</fullName>
    </submittedName>
</protein>
<dbReference type="Proteomes" id="UP000028185">
    <property type="component" value="Chromosome"/>
</dbReference>
<dbReference type="PATRIC" id="fig|1214179.4.peg.2192"/>
<dbReference type="HOGENOM" id="CLU_2829560_0_0_9"/>
<sequence length="66" mass="7494">MRINGSDKLLNQNRKGIEIGSALSLLGSIRAKALEVPFMDKNSLCTGKTEFIQTIRFHLLMLRYLK</sequence>
<proteinExistence type="predicted"/>
<evidence type="ECO:0000313" key="1">
    <source>
        <dbReference type="EMBL" id="AIG44517.1"/>
    </source>
</evidence>
<name>A0A075SGS0_STRSU</name>
<gene>
    <name evidence="1" type="ORF">ID09_10995</name>
</gene>
<accession>A0A075SGS0</accession>
<organism evidence="1 2">
    <name type="scientific">Streptococcus suis 6407</name>
    <dbReference type="NCBI Taxonomy" id="1214179"/>
    <lineage>
        <taxon>Bacteria</taxon>
        <taxon>Bacillati</taxon>
        <taxon>Bacillota</taxon>
        <taxon>Bacilli</taxon>
        <taxon>Lactobacillales</taxon>
        <taxon>Streptococcaceae</taxon>
        <taxon>Streptococcus</taxon>
    </lineage>
</organism>